<evidence type="ECO:0000313" key="1">
    <source>
        <dbReference type="EMBL" id="KAK4014577.1"/>
    </source>
</evidence>
<sequence>MLRRSTQFTSLRRIMVDARPENISISNRKGFHDESFVTLTFLSSEKDEETCVGYCTQSDSKEGPDILLILEKNGAHMEEIQNQA</sequence>
<gene>
    <name evidence="1" type="ORF">OUZ56_027099</name>
</gene>
<organism evidence="1 2">
    <name type="scientific">Daphnia magna</name>
    <dbReference type="NCBI Taxonomy" id="35525"/>
    <lineage>
        <taxon>Eukaryota</taxon>
        <taxon>Metazoa</taxon>
        <taxon>Ecdysozoa</taxon>
        <taxon>Arthropoda</taxon>
        <taxon>Crustacea</taxon>
        <taxon>Branchiopoda</taxon>
        <taxon>Diplostraca</taxon>
        <taxon>Cladocera</taxon>
        <taxon>Anomopoda</taxon>
        <taxon>Daphniidae</taxon>
        <taxon>Daphnia</taxon>
    </lineage>
</organism>
<comment type="caution">
    <text evidence="1">The sequence shown here is derived from an EMBL/GenBank/DDBJ whole genome shotgun (WGS) entry which is preliminary data.</text>
</comment>
<name>A0ABQ9ZNR8_9CRUS</name>
<evidence type="ECO:0000313" key="2">
    <source>
        <dbReference type="Proteomes" id="UP001234178"/>
    </source>
</evidence>
<reference evidence="1 2" key="1">
    <citation type="journal article" date="2023" name="Nucleic Acids Res.">
        <title>The hologenome of Daphnia magna reveals possible DNA methylation and microbiome-mediated evolution of the host genome.</title>
        <authorList>
            <person name="Chaturvedi A."/>
            <person name="Li X."/>
            <person name="Dhandapani V."/>
            <person name="Marshall H."/>
            <person name="Kissane S."/>
            <person name="Cuenca-Cambronero M."/>
            <person name="Asole G."/>
            <person name="Calvet F."/>
            <person name="Ruiz-Romero M."/>
            <person name="Marangio P."/>
            <person name="Guigo R."/>
            <person name="Rago D."/>
            <person name="Mirbahai L."/>
            <person name="Eastwood N."/>
            <person name="Colbourne J.K."/>
            <person name="Zhou J."/>
            <person name="Mallon E."/>
            <person name="Orsini L."/>
        </authorList>
    </citation>
    <scope>NUCLEOTIDE SEQUENCE [LARGE SCALE GENOMIC DNA]</scope>
    <source>
        <strain evidence="1">LRV0_1</strain>
    </source>
</reference>
<keyword evidence="2" id="KW-1185">Reference proteome</keyword>
<dbReference type="EMBL" id="JAOYFB010000004">
    <property type="protein sequence ID" value="KAK4014577.1"/>
    <property type="molecule type" value="Genomic_DNA"/>
</dbReference>
<accession>A0ABQ9ZNR8</accession>
<protein>
    <submittedName>
        <fullName evidence="1">Uncharacterized protein</fullName>
    </submittedName>
</protein>
<dbReference type="Proteomes" id="UP001234178">
    <property type="component" value="Unassembled WGS sequence"/>
</dbReference>
<proteinExistence type="predicted"/>